<feature type="transmembrane region" description="Helical" evidence="1">
    <location>
        <begin position="44"/>
        <end position="68"/>
    </location>
</feature>
<name>A0ABS3Q4Y3_9GAMM</name>
<keyword evidence="1" id="KW-1133">Transmembrane helix</keyword>
<evidence type="ECO:0000256" key="1">
    <source>
        <dbReference type="SAM" id="Phobius"/>
    </source>
</evidence>
<protein>
    <recommendedName>
        <fullName evidence="4">NfeD-like C-terminal domain-containing protein</fullName>
    </recommendedName>
</protein>
<comment type="caution">
    <text evidence="2">The sequence shown here is derived from an EMBL/GenBank/DDBJ whole genome shotgun (WGS) entry which is preliminary data.</text>
</comment>
<proteinExistence type="predicted"/>
<dbReference type="RefSeq" id="WP_208149250.1">
    <property type="nucleotide sequence ID" value="NZ_JAGETV010000010.1"/>
</dbReference>
<evidence type="ECO:0008006" key="4">
    <source>
        <dbReference type="Google" id="ProtNLM"/>
    </source>
</evidence>
<accession>A0ABS3Q4Y3</accession>
<sequence length="148" mass="16445">MDLVLSSINHWFLIAFGAVLLVLEILTMKHWLKTLGLSLVLTGALGVVFAIQDGLFQMIGLLLFWGMLHRLGHKQRMHIRVADEHQEGGTGIISKADGELCVIYKGRGWPIETDEISLKEGDHVLVVDIINGRANVELLSRKSVHADD</sequence>
<reference evidence="2 3" key="1">
    <citation type="submission" date="2021-03" db="EMBL/GenBank/DDBJ databases">
        <title>Thiomicrorhabdus sp.nov.,novel sulfur-oxidizing bacteria isolated from coastal sediment.</title>
        <authorList>
            <person name="Liu X."/>
        </authorList>
    </citation>
    <scope>NUCLEOTIDE SEQUENCE [LARGE SCALE GENOMIC DNA]</scope>
    <source>
        <strain evidence="2 3">6S2-11</strain>
    </source>
</reference>
<evidence type="ECO:0000313" key="2">
    <source>
        <dbReference type="EMBL" id="MBO1927337.1"/>
    </source>
</evidence>
<organism evidence="2 3">
    <name type="scientific">Thiomicrorhabdus marina</name>
    <dbReference type="NCBI Taxonomy" id="2818442"/>
    <lineage>
        <taxon>Bacteria</taxon>
        <taxon>Pseudomonadati</taxon>
        <taxon>Pseudomonadota</taxon>
        <taxon>Gammaproteobacteria</taxon>
        <taxon>Thiotrichales</taxon>
        <taxon>Piscirickettsiaceae</taxon>
        <taxon>Thiomicrorhabdus</taxon>
    </lineage>
</organism>
<feature type="transmembrane region" description="Helical" evidence="1">
    <location>
        <begin position="12"/>
        <end position="32"/>
    </location>
</feature>
<dbReference type="Proteomes" id="UP000664835">
    <property type="component" value="Unassembled WGS sequence"/>
</dbReference>
<keyword evidence="1" id="KW-0812">Transmembrane</keyword>
<keyword evidence="1" id="KW-0472">Membrane</keyword>
<dbReference type="EMBL" id="JAGETV010000010">
    <property type="protein sequence ID" value="MBO1927337.1"/>
    <property type="molecule type" value="Genomic_DNA"/>
</dbReference>
<evidence type="ECO:0000313" key="3">
    <source>
        <dbReference type="Proteomes" id="UP000664835"/>
    </source>
</evidence>
<gene>
    <name evidence="2" type="ORF">J3998_07070</name>
</gene>
<keyword evidence="3" id="KW-1185">Reference proteome</keyword>